<dbReference type="RefSeq" id="WP_011395896.1">
    <property type="nucleotide sequence ID" value="NC_007645.1"/>
</dbReference>
<accession>Q2SKJ9</accession>
<name>Q2SKJ9_HAHCH</name>
<dbReference type="Proteomes" id="UP000000238">
    <property type="component" value="Chromosome"/>
</dbReference>
<sequence length="51" mass="5310">MAKVLSVSKSAEHRFSKTQAPTIHLIAGEGVDGDAIAVSLPPEPYLPLAPV</sequence>
<proteinExistence type="predicted"/>
<dbReference type="Gene3D" id="2.40.33.20">
    <property type="entry name" value="PK beta-barrel domain-like"/>
    <property type="match status" value="1"/>
</dbReference>
<evidence type="ECO:0000313" key="1">
    <source>
        <dbReference type="EMBL" id="ABC28825.1"/>
    </source>
</evidence>
<protein>
    <submittedName>
        <fullName evidence="1">Uncharacterized protein</fullName>
    </submittedName>
</protein>
<reference evidence="1 2" key="1">
    <citation type="journal article" date="2005" name="Nucleic Acids Res.">
        <title>Genomic blueprint of Hahella chejuensis, a marine microbe producing an algicidal agent.</title>
        <authorList>
            <person name="Jeong H."/>
            <person name="Yim J.H."/>
            <person name="Lee C."/>
            <person name="Choi S.-H."/>
            <person name="Park Y.K."/>
            <person name="Yoon S.H."/>
            <person name="Hur C.-G."/>
            <person name="Kang H.-Y."/>
            <person name="Kim D."/>
            <person name="Lee H.H."/>
            <person name="Park K.H."/>
            <person name="Park S.-H."/>
            <person name="Park H.-S."/>
            <person name="Lee H.K."/>
            <person name="Oh T.K."/>
            <person name="Kim J.F."/>
        </authorList>
    </citation>
    <scope>NUCLEOTIDE SEQUENCE [LARGE SCALE GENOMIC DNA]</scope>
    <source>
        <strain evidence="1 2">KCTC 2396</strain>
    </source>
</reference>
<dbReference type="KEGG" id="hch:HCH_01992"/>
<evidence type="ECO:0000313" key="2">
    <source>
        <dbReference type="Proteomes" id="UP000000238"/>
    </source>
</evidence>
<dbReference type="AlphaFoldDB" id="Q2SKJ9"/>
<organism evidence="1 2">
    <name type="scientific">Hahella chejuensis (strain KCTC 2396)</name>
    <dbReference type="NCBI Taxonomy" id="349521"/>
    <lineage>
        <taxon>Bacteria</taxon>
        <taxon>Pseudomonadati</taxon>
        <taxon>Pseudomonadota</taxon>
        <taxon>Gammaproteobacteria</taxon>
        <taxon>Oceanospirillales</taxon>
        <taxon>Hahellaceae</taxon>
        <taxon>Hahella</taxon>
    </lineage>
</organism>
<dbReference type="HOGENOM" id="CLU_3099441_0_0_6"/>
<keyword evidence="2" id="KW-1185">Reference proteome</keyword>
<dbReference type="OrthoDB" id="1550913at2"/>
<gene>
    <name evidence="1" type="ordered locus">HCH_01992</name>
</gene>
<dbReference type="EMBL" id="CP000155">
    <property type="protein sequence ID" value="ABC28825.1"/>
    <property type="molecule type" value="Genomic_DNA"/>
</dbReference>